<gene>
    <name evidence="4" type="ORF">SAMN05421548_102209</name>
</gene>
<dbReference type="InterPro" id="IPR007055">
    <property type="entry name" value="BON_dom"/>
</dbReference>
<dbReference type="STRING" id="416944.SAMN05421548_102209"/>
<dbReference type="PANTHER" id="PTHR34606">
    <property type="entry name" value="BON DOMAIN-CONTAINING PROTEIN"/>
    <property type="match status" value="1"/>
</dbReference>
<evidence type="ECO:0000256" key="1">
    <source>
        <dbReference type="SAM" id="MobiDB-lite"/>
    </source>
</evidence>
<accession>A0A1G6HFX2</accession>
<feature type="region of interest" description="Disordered" evidence="1">
    <location>
        <begin position="35"/>
        <end position="55"/>
    </location>
</feature>
<dbReference type="Proteomes" id="UP000198908">
    <property type="component" value="Unassembled WGS sequence"/>
</dbReference>
<sequence length="127" mass="13307">MKAIETGKIFGAMFAAVIAGCATFANAQTNMNVPEAGSSQREAVAVSSHRSRPDSALVRDVRRAFTRTPGLNFANVHVAGRNGVITLTGSVPQRSQIGRAGNAARSVRGVRGVSNRLTVRTSRGSGR</sequence>
<organism evidence="4 5">
    <name type="scientific">Paraburkholderia lycopersici</name>
    <dbReference type="NCBI Taxonomy" id="416944"/>
    <lineage>
        <taxon>Bacteria</taxon>
        <taxon>Pseudomonadati</taxon>
        <taxon>Pseudomonadota</taxon>
        <taxon>Betaproteobacteria</taxon>
        <taxon>Burkholderiales</taxon>
        <taxon>Burkholderiaceae</taxon>
        <taxon>Paraburkholderia</taxon>
    </lineage>
</organism>
<protein>
    <submittedName>
        <fullName evidence="4">BON domain-containing protein</fullName>
    </submittedName>
</protein>
<evidence type="ECO:0000259" key="3">
    <source>
        <dbReference type="PROSITE" id="PS50914"/>
    </source>
</evidence>
<feature type="chain" id="PRO_5011534359" evidence="2">
    <location>
        <begin position="28"/>
        <end position="127"/>
    </location>
</feature>
<name>A0A1G6HFX2_9BURK</name>
<dbReference type="Gene3D" id="3.30.1340.30">
    <property type="match status" value="1"/>
</dbReference>
<dbReference type="AlphaFoldDB" id="A0A1G6HFX2"/>
<evidence type="ECO:0000256" key="2">
    <source>
        <dbReference type="SAM" id="SignalP"/>
    </source>
</evidence>
<evidence type="ECO:0000313" key="5">
    <source>
        <dbReference type="Proteomes" id="UP000198908"/>
    </source>
</evidence>
<keyword evidence="5" id="KW-1185">Reference proteome</keyword>
<proteinExistence type="predicted"/>
<dbReference type="InterPro" id="IPR051686">
    <property type="entry name" value="Lipoprotein_DolP"/>
</dbReference>
<dbReference type="PANTHER" id="PTHR34606:SF15">
    <property type="entry name" value="BON DOMAIN-CONTAINING PROTEIN"/>
    <property type="match status" value="1"/>
</dbReference>
<dbReference type="PROSITE" id="PS51257">
    <property type="entry name" value="PROKAR_LIPOPROTEIN"/>
    <property type="match status" value="1"/>
</dbReference>
<dbReference type="Pfam" id="PF04972">
    <property type="entry name" value="BON"/>
    <property type="match status" value="1"/>
</dbReference>
<dbReference type="OrthoDB" id="9097146at2"/>
<dbReference type="RefSeq" id="WP_091994754.1">
    <property type="nucleotide sequence ID" value="NZ_FMYQ01000002.1"/>
</dbReference>
<dbReference type="EMBL" id="FMYQ01000002">
    <property type="protein sequence ID" value="SDB92336.1"/>
    <property type="molecule type" value="Genomic_DNA"/>
</dbReference>
<keyword evidence="2" id="KW-0732">Signal</keyword>
<feature type="domain" description="BON" evidence="3">
    <location>
        <begin position="53"/>
        <end position="121"/>
    </location>
</feature>
<reference evidence="5" key="1">
    <citation type="submission" date="2016-09" db="EMBL/GenBank/DDBJ databases">
        <authorList>
            <person name="Varghese N."/>
            <person name="Submissions S."/>
        </authorList>
    </citation>
    <scope>NUCLEOTIDE SEQUENCE [LARGE SCALE GENOMIC DNA]</scope>
    <source>
        <strain evidence="5">TNe-862</strain>
    </source>
</reference>
<dbReference type="PROSITE" id="PS50914">
    <property type="entry name" value="BON"/>
    <property type="match status" value="1"/>
</dbReference>
<evidence type="ECO:0000313" key="4">
    <source>
        <dbReference type="EMBL" id="SDB92336.1"/>
    </source>
</evidence>
<feature type="signal peptide" evidence="2">
    <location>
        <begin position="1"/>
        <end position="27"/>
    </location>
</feature>